<dbReference type="RefSeq" id="WP_011423012.1">
    <property type="nucleotide sequence ID" value="NC_007760.1"/>
</dbReference>
<dbReference type="Pfam" id="PF03130">
    <property type="entry name" value="HEAT_PBS"/>
    <property type="match status" value="2"/>
</dbReference>
<name>Q2IGL8_ANADE</name>
<organism evidence="2 3">
    <name type="scientific">Anaeromyxobacter dehalogenans (strain 2CP-C)</name>
    <dbReference type="NCBI Taxonomy" id="290397"/>
    <lineage>
        <taxon>Bacteria</taxon>
        <taxon>Pseudomonadati</taxon>
        <taxon>Myxococcota</taxon>
        <taxon>Myxococcia</taxon>
        <taxon>Myxococcales</taxon>
        <taxon>Cystobacterineae</taxon>
        <taxon>Anaeromyxobacteraceae</taxon>
        <taxon>Anaeromyxobacter</taxon>
    </lineage>
</organism>
<dbReference type="STRING" id="290397.Adeh_3966"/>
<dbReference type="eggNOG" id="COG1413">
    <property type="taxonomic scope" value="Bacteria"/>
</dbReference>
<accession>Q2IGL8</accession>
<dbReference type="Proteomes" id="UP000001935">
    <property type="component" value="Chromosome"/>
</dbReference>
<dbReference type="InterPro" id="IPR004155">
    <property type="entry name" value="PBS_lyase_HEAT"/>
</dbReference>
<sequence length="515" mass="53127">MMTLRRAAALLACLLVTACGSPKDAEGWAKRAASRSRTDEKLEALAQVRKAPGDRRAAVPYLVEVLKQAPRARGEAAVALGEIGDAAAVKPLLDAVDRAAQDRDTRDANRHIATALGALRAREAVPALVELTASPDGYTQVAAVDALGEIGDPAAIDTLVRIATSTEVEPFTAKRAILALGRIGDARAGPVVLRMLFEERPGVTFFPEAAFAAAQIGRPMAAPLLAVLEGKDAALQDWARARGVVSGALYAKAAQVLGDVGGPDAVPALVARLAYRDADPRVGVYVRVFAAESLGRLRAREAVKPLADLIGREPDPDARDRYCDALARIGDPAALPALRAAAAAGAWRVREAPLAALSRLGGAPEAALVDEAIRACGSGCPAQEGQALAGMKARLAAAAACQDAACWAGKLSDPDPAVRDRAALEVGRAGGSAQARALADAIARPVDGDAALAARHAAVLALGWIAAREPLGADAAQVAAAIDRTVAQDRGRTLTAGVNEDALRLALRLKRPAAR</sequence>
<dbReference type="InterPro" id="IPR016024">
    <property type="entry name" value="ARM-type_fold"/>
</dbReference>
<dbReference type="EMBL" id="CP000251">
    <property type="protein sequence ID" value="ABC83730.1"/>
    <property type="molecule type" value="Genomic_DNA"/>
</dbReference>
<dbReference type="InterPro" id="IPR011989">
    <property type="entry name" value="ARM-like"/>
</dbReference>
<dbReference type="SUPFAM" id="SSF48371">
    <property type="entry name" value="ARM repeat"/>
    <property type="match status" value="1"/>
</dbReference>
<dbReference type="SMART" id="SM00567">
    <property type="entry name" value="EZ_HEAT"/>
    <property type="match status" value="8"/>
</dbReference>
<dbReference type="HOGENOM" id="CLU_513704_0_0_7"/>
<reference evidence="2" key="1">
    <citation type="submission" date="2006-01" db="EMBL/GenBank/DDBJ databases">
        <title>Complete sequence of Anaeromyxobacter dehalogenans 2CP-C.</title>
        <authorList>
            <consortium name="US DOE Joint Genome Institute"/>
            <person name="Copeland A."/>
            <person name="Lucas S."/>
            <person name="Lapidus A."/>
            <person name="Barry K."/>
            <person name="Detter J.C."/>
            <person name="Glavina T."/>
            <person name="Hammon N."/>
            <person name="Israni S."/>
            <person name="Pitluck S."/>
            <person name="Brettin T."/>
            <person name="Bruce D."/>
            <person name="Han C."/>
            <person name="Tapia R."/>
            <person name="Gilna P."/>
            <person name="Kiss H."/>
            <person name="Schmutz J."/>
            <person name="Larimer F."/>
            <person name="Land M."/>
            <person name="Kyrpides N."/>
            <person name="Anderson I."/>
            <person name="Sanford R.A."/>
            <person name="Ritalahti K.M."/>
            <person name="Thomas H.S."/>
            <person name="Kirby J.R."/>
            <person name="Zhulin I.B."/>
            <person name="Loeffler F.E."/>
            <person name="Richardson P."/>
        </authorList>
    </citation>
    <scope>NUCLEOTIDE SEQUENCE</scope>
    <source>
        <strain evidence="2">2CP-C</strain>
    </source>
</reference>
<dbReference type="Gene3D" id="1.25.10.10">
    <property type="entry name" value="Leucine-rich Repeat Variant"/>
    <property type="match status" value="3"/>
</dbReference>
<evidence type="ECO:0000313" key="3">
    <source>
        <dbReference type="Proteomes" id="UP000001935"/>
    </source>
</evidence>
<dbReference type="Pfam" id="PF13646">
    <property type="entry name" value="HEAT_2"/>
    <property type="match status" value="2"/>
</dbReference>
<protein>
    <submittedName>
        <fullName evidence="2">LigA</fullName>
    </submittedName>
</protein>
<proteinExistence type="predicted"/>
<dbReference type="PANTHER" id="PTHR12697">
    <property type="entry name" value="PBS LYASE HEAT-LIKE PROTEIN"/>
    <property type="match status" value="1"/>
</dbReference>
<gene>
    <name evidence="2" type="ordered locus">Adeh_3966</name>
</gene>
<dbReference type="GO" id="GO:0016491">
    <property type="term" value="F:oxidoreductase activity"/>
    <property type="evidence" value="ECO:0007669"/>
    <property type="project" value="TreeGrafter"/>
</dbReference>
<dbReference type="OrthoDB" id="9812352at2"/>
<evidence type="ECO:0000313" key="2">
    <source>
        <dbReference type="EMBL" id="ABC83730.1"/>
    </source>
</evidence>
<dbReference type="AlphaFoldDB" id="Q2IGL8"/>
<feature type="signal peptide" evidence="1">
    <location>
        <begin position="1"/>
        <end position="25"/>
    </location>
</feature>
<evidence type="ECO:0000256" key="1">
    <source>
        <dbReference type="SAM" id="SignalP"/>
    </source>
</evidence>
<dbReference type="PROSITE" id="PS51257">
    <property type="entry name" value="PROKAR_LIPOPROTEIN"/>
    <property type="match status" value="1"/>
</dbReference>
<dbReference type="KEGG" id="ade:Adeh_3966"/>
<feature type="chain" id="PRO_5004210340" evidence="1">
    <location>
        <begin position="26"/>
        <end position="515"/>
    </location>
</feature>
<dbReference type="PANTHER" id="PTHR12697:SF5">
    <property type="entry name" value="DEOXYHYPUSINE HYDROXYLASE"/>
    <property type="match status" value="1"/>
</dbReference>
<keyword evidence="1" id="KW-0732">Signal</keyword>